<sequence length="144" mass="15636">MVDPEDDEEGLVVGICPVCGVKHNCHAEQCIVPSLSHRLPRTSCAVLVTDPVSIEELVIPYGQGCEVPKRSFGVCIDGIDVFAAFCSDLVIQILWEERQPRSTPVQLCNVVQNVTGLDSYPPHEGSLSHDGVWNLSAGPEELNL</sequence>
<dbReference type="AlphaFoldDB" id="A0AA88A0X5"/>
<gene>
    <name evidence="1" type="ORF">TIFTF001_016733</name>
</gene>
<dbReference type="Proteomes" id="UP001187192">
    <property type="component" value="Unassembled WGS sequence"/>
</dbReference>
<evidence type="ECO:0000313" key="1">
    <source>
        <dbReference type="EMBL" id="GMN47549.1"/>
    </source>
</evidence>
<proteinExistence type="predicted"/>
<reference evidence="1" key="1">
    <citation type="submission" date="2023-07" db="EMBL/GenBank/DDBJ databases">
        <title>draft genome sequence of fig (Ficus carica).</title>
        <authorList>
            <person name="Takahashi T."/>
            <person name="Nishimura K."/>
        </authorList>
    </citation>
    <scope>NUCLEOTIDE SEQUENCE</scope>
</reference>
<name>A0AA88A0X5_FICCA</name>
<keyword evidence="2" id="KW-1185">Reference proteome</keyword>
<evidence type="ECO:0000313" key="2">
    <source>
        <dbReference type="Proteomes" id="UP001187192"/>
    </source>
</evidence>
<dbReference type="Gramene" id="FCD_00036716-RA">
    <property type="protein sequence ID" value="FCD_00036716-RA:cds"/>
    <property type="gene ID" value="FCD_00036716"/>
</dbReference>
<comment type="caution">
    <text evidence="1">The sequence shown here is derived from an EMBL/GenBank/DDBJ whole genome shotgun (WGS) entry which is preliminary data.</text>
</comment>
<protein>
    <submittedName>
        <fullName evidence="1">Uncharacterized protein</fullName>
    </submittedName>
</protein>
<dbReference type="EMBL" id="BTGU01000026">
    <property type="protein sequence ID" value="GMN47549.1"/>
    <property type="molecule type" value="Genomic_DNA"/>
</dbReference>
<accession>A0AA88A0X5</accession>
<organism evidence="1 2">
    <name type="scientific">Ficus carica</name>
    <name type="common">Common fig</name>
    <dbReference type="NCBI Taxonomy" id="3494"/>
    <lineage>
        <taxon>Eukaryota</taxon>
        <taxon>Viridiplantae</taxon>
        <taxon>Streptophyta</taxon>
        <taxon>Embryophyta</taxon>
        <taxon>Tracheophyta</taxon>
        <taxon>Spermatophyta</taxon>
        <taxon>Magnoliopsida</taxon>
        <taxon>eudicotyledons</taxon>
        <taxon>Gunneridae</taxon>
        <taxon>Pentapetalae</taxon>
        <taxon>rosids</taxon>
        <taxon>fabids</taxon>
        <taxon>Rosales</taxon>
        <taxon>Moraceae</taxon>
        <taxon>Ficeae</taxon>
        <taxon>Ficus</taxon>
    </lineage>
</organism>